<protein>
    <submittedName>
        <fullName evidence="2">Uncharacterized protein</fullName>
    </submittedName>
</protein>
<evidence type="ECO:0000313" key="3">
    <source>
        <dbReference type="Proteomes" id="UP001163046"/>
    </source>
</evidence>
<gene>
    <name evidence="2" type="ORF">OS493_014465</name>
</gene>
<feature type="compositionally biased region" description="Low complexity" evidence="1">
    <location>
        <begin position="40"/>
        <end position="51"/>
    </location>
</feature>
<name>A0A9X0CMX8_9CNID</name>
<dbReference type="Proteomes" id="UP001163046">
    <property type="component" value="Unassembled WGS sequence"/>
</dbReference>
<keyword evidence="3" id="KW-1185">Reference proteome</keyword>
<organism evidence="2 3">
    <name type="scientific">Desmophyllum pertusum</name>
    <dbReference type="NCBI Taxonomy" id="174260"/>
    <lineage>
        <taxon>Eukaryota</taxon>
        <taxon>Metazoa</taxon>
        <taxon>Cnidaria</taxon>
        <taxon>Anthozoa</taxon>
        <taxon>Hexacorallia</taxon>
        <taxon>Scleractinia</taxon>
        <taxon>Caryophylliina</taxon>
        <taxon>Caryophylliidae</taxon>
        <taxon>Desmophyllum</taxon>
    </lineage>
</organism>
<evidence type="ECO:0000256" key="1">
    <source>
        <dbReference type="SAM" id="MobiDB-lite"/>
    </source>
</evidence>
<dbReference type="OrthoDB" id="5970560at2759"/>
<feature type="region of interest" description="Disordered" evidence="1">
    <location>
        <begin position="154"/>
        <end position="177"/>
    </location>
</feature>
<comment type="caution">
    <text evidence="2">The sequence shown here is derived from an EMBL/GenBank/DDBJ whole genome shotgun (WGS) entry which is preliminary data.</text>
</comment>
<feature type="region of interest" description="Disordered" evidence="1">
    <location>
        <begin position="22"/>
        <end position="65"/>
    </location>
</feature>
<proteinExistence type="predicted"/>
<reference evidence="2" key="1">
    <citation type="submission" date="2023-01" db="EMBL/GenBank/DDBJ databases">
        <title>Genome assembly of the deep-sea coral Lophelia pertusa.</title>
        <authorList>
            <person name="Herrera S."/>
            <person name="Cordes E."/>
        </authorList>
    </citation>
    <scope>NUCLEOTIDE SEQUENCE</scope>
    <source>
        <strain evidence="2">USNM1676648</strain>
        <tissue evidence="2">Polyp</tissue>
    </source>
</reference>
<evidence type="ECO:0000313" key="2">
    <source>
        <dbReference type="EMBL" id="KAJ7361824.1"/>
    </source>
</evidence>
<dbReference type="AlphaFoldDB" id="A0A9X0CMX8"/>
<accession>A0A9X0CMX8</accession>
<sequence length="210" mass="23285">MDYNETSQEVLTAIAMIKSMTTTVRRRSGMSKSPFMPRLNKSSNSRSNSIKNSERGIQPANSKTGVSVNNGSMIVASSKSSSWPTRGVALASIEFKRGLQRRKTRYNREEMNVATAKRASIPKGRTEFTENRESTRMKVLKSIFANAGETSFGTAGSIVPAKRSTTKRSHSKFTPATETGHFSLPLLSIEKITPLRRPTFQQGSKIHHMK</sequence>
<dbReference type="EMBL" id="MU827308">
    <property type="protein sequence ID" value="KAJ7361824.1"/>
    <property type="molecule type" value="Genomic_DNA"/>
</dbReference>